<dbReference type="SFLD" id="SFLDS00029">
    <property type="entry name" value="Radical_SAM"/>
    <property type="match status" value="1"/>
</dbReference>
<reference evidence="12 14" key="1">
    <citation type="journal article" date="2018" name="Elife">
        <title>Discovery and characterization of a prevalent human gut bacterial enzyme sufficient for the inactivation of a family of plant toxins.</title>
        <authorList>
            <person name="Koppel N."/>
            <person name="Bisanz J.E."/>
            <person name="Pandelia M.E."/>
            <person name="Turnbaugh P.J."/>
            <person name="Balskus E.P."/>
        </authorList>
    </citation>
    <scope>NUCLEOTIDE SEQUENCE [LARGE SCALE GENOMIC DNA]</scope>
    <source>
        <strain evidence="12 14">DSM 16107</strain>
    </source>
</reference>
<feature type="domain" description="4Fe-4S ferredoxin-type" evidence="10">
    <location>
        <begin position="83"/>
        <end position="114"/>
    </location>
</feature>
<evidence type="ECO:0000256" key="2">
    <source>
        <dbReference type="ARBA" id="ARBA00009777"/>
    </source>
</evidence>
<dbReference type="PANTHER" id="PTHR30352">
    <property type="entry name" value="PYRUVATE FORMATE-LYASE-ACTIVATING ENZYME"/>
    <property type="match status" value="1"/>
</dbReference>
<dbReference type="InterPro" id="IPR007197">
    <property type="entry name" value="rSAM"/>
</dbReference>
<dbReference type="GO" id="GO:0051539">
    <property type="term" value="F:4 iron, 4 sulfur cluster binding"/>
    <property type="evidence" value="ECO:0007669"/>
    <property type="project" value="UniProtKB-KW"/>
</dbReference>
<keyword evidence="5" id="KW-0479">Metal-binding</keyword>
<dbReference type="Gene3D" id="3.20.20.70">
    <property type="entry name" value="Aldolase class I"/>
    <property type="match status" value="1"/>
</dbReference>
<evidence type="ECO:0000313" key="14">
    <source>
        <dbReference type="Proteomes" id="UP000253817"/>
    </source>
</evidence>
<dbReference type="InterPro" id="IPR001989">
    <property type="entry name" value="Radical_activat_CS"/>
</dbReference>
<dbReference type="PROSITE" id="PS01087">
    <property type="entry name" value="RADICAL_ACTIVATING"/>
    <property type="match status" value="1"/>
</dbReference>
<evidence type="ECO:0000259" key="10">
    <source>
        <dbReference type="PROSITE" id="PS51379"/>
    </source>
</evidence>
<feature type="domain" description="4Fe-4S ferredoxin-type" evidence="10">
    <location>
        <begin position="46"/>
        <end position="79"/>
    </location>
</feature>
<dbReference type="EMBL" id="QICC01000033">
    <property type="protein sequence ID" value="RNM41564.1"/>
    <property type="molecule type" value="Genomic_DNA"/>
</dbReference>
<dbReference type="NCBIfam" id="TIGR02494">
    <property type="entry name" value="PFLE_PFLC"/>
    <property type="match status" value="1"/>
</dbReference>
<evidence type="ECO:0000256" key="1">
    <source>
        <dbReference type="ARBA" id="ARBA00001966"/>
    </source>
</evidence>
<sequence>MDKALIFDIQGFSVHDGPGSRTLIFFAGCPLRCAWCSNPEGLELKQKVMFVGKKCKRSKYGCTRCVEVCPHRAAYVNDAEEGAPVAFDREACDACTTFECVHACYAEALKLSGTWMTRDEVQDVVLRDRKYWSDGGGVTFSGGEALMQHEFVREIAQWCKAAKINTAIETTAYAEQQVFLDVMQHIDFAFVDIKHMDSARHREKTGVGNELILDNITALVRSGWPGRLIIRMPAIRGYNDTDENIRAMADFMNERGLYEANILPFHRLGDSKYTQLGKQYAYADETPTPEDKLEHMQDLFLEQRIACYVAEGVMY</sequence>
<keyword evidence="6" id="KW-0560">Oxidoreductase</keyword>
<evidence type="ECO:0000313" key="12">
    <source>
        <dbReference type="EMBL" id="RDB68517.1"/>
    </source>
</evidence>
<comment type="caution">
    <text evidence="13">The sequence shown here is derived from an EMBL/GenBank/DDBJ whole genome shotgun (WGS) entry which is preliminary data.</text>
</comment>
<dbReference type="InterPro" id="IPR034457">
    <property type="entry name" value="Organic_radical-activating"/>
</dbReference>
<evidence type="ECO:0000259" key="11">
    <source>
        <dbReference type="PROSITE" id="PS51918"/>
    </source>
</evidence>
<reference evidence="13" key="3">
    <citation type="journal article" date="2019" name="Microbiol. Resour. Announc.">
        <title>Draft Genome Sequences of Type Strains of Gordonibacter faecihominis, Paraeggerthella hongkongensis, Parvibacter caecicola,Slackia equolifaciens, Slackia faecicanis, and Slackia isoflavoniconvertens.</title>
        <authorList>
            <person name="Danylec N."/>
            <person name="Stoll D.A."/>
            <person name="Dotsch A."/>
            <person name="Huch M."/>
        </authorList>
    </citation>
    <scope>NUCLEOTIDE SEQUENCE</scope>
    <source>
        <strain evidence="13">DSM 16107</strain>
    </source>
</reference>
<dbReference type="AlphaFoldDB" id="A0A3N0IX42"/>
<evidence type="ECO:0000256" key="9">
    <source>
        <dbReference type="ARBA" id="ARBA00047365"/>
    </source>
</evidence>
<dbReference type="PROSITE" id="PS51918">
    <property type="entry name" value="RADICAL_SAM"/>
    <property type="match status" value="1"/>
</dbReference>
<comment type="cofactor">
    <cofactor evidence="1">
        <name>[4Fe-4S] cluster</name>
        <dbReference type="ChEBI" id="CHEBI:49883"/>
    </cofactor>
</comment>
<dbReference type="InterPro" id="IPR017896">
    <property type="entry name" value="4Fe4S_Fe-S-bd"/>
</dbReference>
<dbReference type="Pfam" id="PF04055">
    <property type="entry name" value="Radical_SAM"/>
    <property type="match status" value="1"/>
</dbReference>
<name>A0A3N0IX42_9ACTN</name>
<dbReference type="SUPFAM" id="SSF54862">
    <property type="entry name" value="4Fe-4S ferredoxins"/>
    <property type="match status" value="1"/>
</dbReference>
<evidence type="ECO:0000256" key="6">
    <source>
        <dbReference type="ARBA" id="ARBA00023002"/>
    </source>
</evidence>
<reference evidence="15" key="2">
    <citation type="submission" date="2018-05" db="EMBL/GenBank/DDBJ databases">
        <title>Genome Sequencing of selected type strains of the family Eggerthellaceae.</title>
        <authorList>
            <person name="Danylec N."/>
            <person name="Stoll D.A."/>
            <person name="Doetsch A."/>
            <person name="Huch M."/>
        </authorList>
    </citation>
    <scope>NUCLEOTIDE SEQUENCE [LARGE SCALE GENOMIC DNA]</scope>
    <source>
        <strain evidence="15">DSM 16107</strain>
    </source>
</reference>
<organism evidence="13 15">
    <name type="scientific">Eggerthella sinensis</name>
    <dbReference type="NCBI Taxonomy" id="242230"/>
    <lineage>
        <taxon>Bacteria</taxon>
        <taxon>Bacillati</taxon>
        <taxon>Actinomycetota</taxon>
        <taxon>Coriobacteriia</taxon>
        <taxon>Eggerthellales</taxon>
        <taxon>Eggerthellaceae</taxon>
        <taxon>Eggerthella</taxon>
    </lineage>
</organism>
<dbReference type="SUPFAM" id="SSF102114">
    <property type="entry name" value="Radical SAM enzymes"/>
    <property type="match status" value="1"/>
</dbReference>
<evidence type="ECO:0000256" key="3">
    <source>
        <dbReference type="ARBA" id="ARBA00022485"/>
    </source>
</evidence>
<protein>
    <submittedName>
        <fullName evidence="13">Glycyl-radical enzyme activating protein</fullName>
    </submittedName>
</protein>
<dbReference type="Proteomes" id="UP000270112">
    <property type="component" value="Unassembled WGS sequence"/>
</dbReference>
<dbReference type="InterPro" id="IPR040074">
    <property type="entry name" value="BssD/PflA/YjjW"/>
</dbReference>
<keyword evidence="4" id="KW-0949">S-adenosyl-L-methionine</keyword>
<comment type="catalytic activity">
    <reaction evidence="9">
        <text>glycyl-[protein] + reduced [flavodoxin] + S-adenosyl-L-methionine = glycin-2-yl radical-[protein] + semiquinone [flavodoxin] + 5'-deoxyadenosine + L-methionine + H(+)</text>
        <dbReference type="Rhea" id="RHEA:61976"/>
        <dbReference type="Rhea" id="RHEA-COMP:10622"/>
        <dbReference type="Rhea" id="RHEA-COMP:14480"/>
        <dbReference type="Rhea" id="RHEA-COMP:15993"/>
        <dbReference type="Rhea" id="RHEA-COMP:15994"/>
        <dbReference type="ChEBI" id="CHEBI:15378"/>
        <dbReference type="ChEBI" id="CHEBI:17319"/>
        <dbReference type="ChEBI" id="CHEBI:29947"/>
        <dbReference type="ChEBI" id="CHEBI:32722"/>
        <dbReference type="ChEBI" id="CHEBI:57618"/>
        <dbReference type="ChEBI" id="CHEBI:57844"/>
        <dbReference type="ChEBI" id="CHEBI:59789"/>
        <dbReference type="ChEBI" id="CHEBI:140311"/>
    </reaction>
</comment>
<dbReference type="RefSeq" id="WP_114546535.1">
    <property type="nucleotide sequence ID" value="NZ_PPTT01000015.1"/>
</dbReference>
<dbReference type="EMBL" id="PPTT01000015">
    <property type="protein sequence ID" value="RDB68517.1"/>
    <property type="molecule type" value="Genomic_DNA"/>
</dbReference>
<feature type="domain" description="Radical SAM core" evidence="11">
    <location>
        <begin position="15"/>
        <end position="306"/>
    </location>
</feature>
<dbReference type="CDD" id="cd01335">
    <property type="entry name" value="Radical_SAM"/>
    <property type="match status" value="1"/>
</dbReference>
<dbReference type="SFLD" id="SFLDG01118">
    <property type="entry name" value="activating_enzymes__group_2"/>
    <property type="match status" value="1"/>
</dbReference>
<evidence type="ECO:0000313" key="13">
    <source>
        <dbReference type="EMBL" id="RNM41564.1"/>
    </source>
</evidence>
<dbReference type="SFLD" id="SFLDG01066">
    <property type="entry name" value="organic_radical-activating_enz"/>
    <property type="match status" value="1"/>
</dbReference>
<evidence type="ECO:0000256" key="4">
    <source>
        <dbReference type="ARBA" id="ARBA00022691"/>
    </source>
</evidence>
<dbReference type="InterPro" id="IPR058240">
    <property type="entry name" value="rSAM_sf"/>
</dbReference>
<keyword evidence="14" id="KW-1185">Reference proteome</keyword>
<keyword evidence="7" id="KW-0408">Iron</keyword>
<keyword evidence="3" id="KW-0004">4Fe-4S</keyword>
<evidence type="ECO:0000313" key="15">
    <source>
        <dbReference type="Proteomes" id="UP000270112"/>
    </source>
</evidence>
<dbReference type="PIRSF" id="PIRSF000371">
    <property type="entry name" value="PFL_act_enz"/>
    <property type="match status" value="1"/>
</dbReference>
<dbReference type="InterPro" id="IPR012839">
    <property type="entry name" value="Organic_radical_activase"/>
</dbReference>
<evidence type="ECO:0000256" key="5">
    <source>
        <dbReference type="ARBA" id="ARBA00022723"/>
    </source>
</evidence>
<gene>
    <name evidence="12" type="ORF">C1876_09730</name>
    <name evidence="13" type="ORF">DMP09_09135</name>
</gene>
<dbReference type="OrthoDB" id="9782387at2"/>
<evidence type="ECO:0000256" key="8">
    <source>
        <dbReference type="ARBA" id="ARBA00023014"/>
    </source>
</evidence>
<dbReference type="NCBIfam" id="NF033717">
    <property type="entry name" value="HPDL_rSAM_activ"/>
    <property type="match status" value="1"/>
</dbReference>
<dbReference type="InterPro" id="IPR013785">
    <property type="entry name" value="Aldolase_TIM"/>
</dbReference>
<keyword evidence="8" id="KW-0411">Iron-sulfur</keyword>
<dbReference type="PROSITE" id="PS51379">
    <property type="entry name" value="4FE4S_FER_2"/>
    <property type="match status" value="2"/>
</dbReference>
<evidence type="ECO:0000256" key="7">
    <source>
        <dbReference type="ARBA" id="ARBA00023004"/>
    </source>
</evidence>
<dbReference type="GO" id="GO:0016491">
    <property type="term" value="F:oxidoreductase activity"/>
    <property type="evidence" value="ECO:0007669"/>
    <property type="project" value="UniProtKB-KW"/>
</dbReference>
<accession>A0A3N0IX42</accession>
<proteinExistence type="inferred from homology"/>
<dbReference type="Gene3D" id="3.30.70.20">
    <property type="match status" value="1"/>
</dbReference>
<dbReference type="Proteomes" id="UP000253817">
    <property type="component" value="Unassembled WGS sequence"/>
</dbReference>
<dbReference type="PANTHER" id="PTHR30352:SF4">
    <property type="entry name" value="PYRUVATE FORMATE-LYASE 2-ACTIVATING ENZYME"/>
    <property type="match status" value="1"/>
</dbReference>
<dbReference type="GO" id="GO:0046872">
    <property type="term" value="F:metal ion binding"/>
    <property type="evidence" value="ECO:0007669"/>
    <property type="project" value="UniProtKB-KW"/>
</dbReference>
<comment type="similarity">
    <text evidence="2">Belongs to the organic radical-activating enzymes family.</text>
</comment>